<comment type="subcellular location">
    <subcellularLocation>
        <location evidence="2">Mitochondrion inner membrane</location>
    </subcellularLocation>
</comment>
<dbReference type="PANTHER" id="PTHR23222:SF0">
    <property type="entry name" value="PROHIBITIN 1"/>
    <property type="match status" value="1"/>
</dbReference>
<dbReference type="PRINTS" id="PR00679">
    <property type="entry name" value="PROHIBITIN"/>
</dbReference>
<evidence type="ECO:0000313" key="4">
    <source>
        <dbReference type="EMBL" id="CAE0233702.1"/>
    </source>
</evidence>
<feature type="domain" description="Band 7" evidence="3">
    <location>
        <begin position="29"/>
        <end position="190"/>
    </location>
</feature>
<reference evidence="4" key="1">
    <citation type="submission" date="2021-01" db="EMBL/GenBank/DDBJ databases">
        <authorList>
            <person name="Corre E."/>
            <person name="Pelletier E."/>
            <person name="Niang G."/>
            <person name="Scheremetjew M."/>
            <person name="Finn R."/>
            <person name="Kale V."/>
            <person name="Holt S."/>
            <person name="Cochrane G."/>
            <person name="Meng A."/>
            <person name="Brown T."/>
            <person name="Cohen L."/>
        </authorList>
    </citation>
    <scope>NUCLEOTIDE SEQUENCE</scope>
    <source>
        <strain evidence="4">Ras09</strain>
    </source>
</reference>
<dbReference type="SUPFAM" id="SSF117892">
    <property type="entry name" value="Band 7/SPFH domain"/>
    <property type="match status" value="1"/>
</dbReference>
<dbReference type="Pfam" id="PF01145">
    <property type="entry name" value="Band_7"/>
    <property type="match status" value="1"/>
</dbReference>
<name>A0A7S3CRI0_9SPIT</name>
<evidence type="ECO:0000256" key="1">
    <source>
        <dbReference type="ARBA" id="ARBA00009658"/>
    </source>
</evidence>
<protein>
    <recommendedName>
        <fullName evidence="2">Prohibitin</fullName>
    </recommendedName>
</protein>
<accession>A0A7S3CRI0</accession>
<keyword evidence="2" id="KW-0496">Mitochondrion</keyword>
<proteinExistence type="inferred from homology"/>
<evidence type="ECO:0000259" key="3">
    <source>
        <dbReference type="SMART" id="SM00244"/>
    </source>
</evidence>
<dbReference type="Gene3D" id="3.30.479.30">
    <property type="entry name" value="Band 7 domain"/>
    <property type="match status" value="1"/>
</dbReference>
<organism evidence="4">
    <name type="scientific">Strombidium rassoulzadegani</name>
    <dbReference type="NCBI Taxonomy" id="1082188"/>
    <lineage>
        <taxon>Eukaryota</taxon>
        <taxon>Sar</taxon>
        <taxon>Alveolata</taxon>
        <taxon>Ciliophora</taxon>
        <taxon>Intramacronucleata</taxon>
        <taxon>Spirotrichea</taxon>
        <taxon>Oligotrichia</taxon>
        <taxon>Strombidiidae</taxon>
        <taxon>Strombidium</taxon>
    </lineage>
</organism>
<dbReference type="InterPro" id="IPR000163">
    <property type="entry name" value="Prohibitin"/>
</dbReference>
<dbReference type="AlphaFoldDB" id="A0A7S3CRI0"/>
<dbReference type="GO" id="GO:0005743">
    <property type="term" value="C:mitochondrial inner membrane"/>
    <property type="evidence" value="ECO:0007669"/>
    <property type="project" value="UniProtKB-SubCell"/>
</dbReference>
<dbReference type="PANTHER" id="PTHR23222">
    <property type="entry name" value="PROHIBITIN"/>
    <property type="match status" value="1"/>
</dbReference>
<dbReference type="FunFam" id="3.30.479.30:FF:000001">
    <property type="entry name" value="Prohibitin 2"/>
    <property type="match status" value="1"/>
</dbReference>
<dbReference type="InterPro" id="IPR036013">
    <property type="entry name" value="Band_7/SPFH_dom_sf"/>
</dbReference>
<dbReference type="InterPro" id="IPR001107">
    <property type="entry name" value="Band_7"/>
</dbReference>
<dbReference type="EMBL" id="HBIA01010733">
    <property type="protein sequence ID" value="CAE0233702.1"/>
    <property type="molecule type" value="Transcribed_RNA"/>
</dbReference>
<dbReference type="SMART" id="SM00244">
    <property type="entry name" value="PHB"/>
    <property type="match status" value="1"/>
</dbReference>
<dbReference type="GO" id="GO:0007005">
    <property type="term" value="P:mitochondrion organization"/>
    <property type="evidence" value="ECO:0007669"/>
    <property type="project" value="TreeGrafter"/>
</dbReference>
<evidence type="ECO:0000256" key="2">
    <source>
        <dbReference type="RuleBase" id="RU366048"/>
    </source>
</evidence>
<gene>
    <name evidence="4" type="ORF">SRAS04492_LOCUS5503</name>
</gene>
<dbReference type="CDD" id="cd03401">
    <property type="entry name" value="SPFH_prohibitin"/>
    <property type="match status" value="1"/>
</dbReference>
<keyword evidence="2" id="KW-0999">Mitochondrion inner membrane</keyword>
<keyword evidence="2" id="KW-0472">Membrane</keyword>
<comment type="similarity">
    <text evidence="1 2">Belongs to the prohibitin family.</text>
</comment>
<sequence length="279" mass="30661">MAQQTANFLGRLARYAAGLGVAGSALQATLYNVDGGERAVMFDRFSGVSDTTYGEGTHFRIPWLQSPHIFDVRTRPRTISSVTGTKDLQMVNISLRLLSRPEQQKLPTIFSGLGLDWDERVLPSIGNEVLKSVVARYNADQLLTMRDQVSREVRQQLVERASQFNIVLEDVAITHLSFGAEFSKAIEAKQVAYQDAERAKYVVLKAEQERKASVIRAEGESEAAKLISEATRAAGSGLIELRRIEAAKEVAQTMSKSRNVVYLPQSGNMLLGLNSGGNS</sequence>